<keyword evidence="1" id="KW-0808">Transferase</keyword>
<dbReference type="Pfam" id="PF00179">
    <property type="entry name" value="UQ_con"/>
    <property type="match status" value="1"/>
</dbReference>
<dbReference type="PROSITE" id="PS50222">
    <property type="entry name" value="EF_HAND_2"/>
    <property type="match status" value="1"/>
</dbReference>
<dbReference type="PANTHER" id="PTHR24068">
    <property type="entry name" value="UBIQUITIN-CONJUGATING ENZYME E2"/>
    <property type="match status" value="1"/>
</dbReference>
<accession>A0A1Y5ICQ4</accession>
<dbReference type="GO" id="GO:0004842">
    <property type="term" value="F:ubiquitin-protein transferase activity"/>
    <property type="evidence" value="ECO:0007669"/>
    <property type="project" value="UniProtKB-ARBA"/>
</dbReference>
<sequence>MTALLHAKRGSVGHEINALRSEIARVQSTLSAIKSGKAGGASASACASNRLTTIARKKWSTMERASKRRSGVQKAHNLWKSSRARDEEAQELIIQRVPEPATRGMAIMLSRRLDEVLPEGSIEGKCARLVERGGLGATNGEVLRRSSLQIDTFSDDFAILDTALREGARQVSAGCRDRGVLIDSIRERYGELFSTMRNVCDRWLRRNESLVIEMDGLKGALDTKELELIELTEYATRCRHEADSAKRQQRAGSERADLISKRSRERERELITMQTIDRAELRRLHERIKLTELQHRRDVESAVSSMEDSLHKALNDRDELAKRVSFLDNQLLTTRMMLPDKSCYATSDTQTTTEDARCLALAVAAATTSDGIAVAIQTDPCAHYKRRRRGNGAFPKDSSTFPGLLHSDQNLDTWKREALGGFASLVASKKTGRRKPRAWVLKCIAHIYADKLIADAAVQGHDEFASMRETSSTQPLANFVYDWHMHKFGLRQLAEANLLDLIASTVYHAAECGIVSQFGVLCGFESTLAQQQGHHTHQRAPTLTDAPAVTFYLRLLEGLAGDGHLSQLFIEFGMSNDRRCDGVMSSSNSLALTRATEAVKRAFEEFADDTVALKDFVASQLGVKNITGTSTIRFSTLTEKVMDEYTSRRAASTETLKALFRAADCDGDGLLARDEFYAAIRLASARITDAAIGTIFETCSRRSRADTSQHVVDADSFIKACVANGMERFRLVLERSSAATDTSTVTSSRKKHASTTAVHSTSSSIKTMFDVVDAHIAAPDGAVARFKALAVDANVPLERCRRQLERLDALRASCVDAEATHIALKLLAHEVRAASVRAKGGFKRLGVAVLHQVSFSLRAEKTLAEGRSPSDVDRDRVRSEELDPLLRAVRRRTERVNVMASKRIIKELLDLQKDPPTSCSAGPRSDDDIFHWDATIIGPSDSPYQGGLFFVAIHFPPDYPFKPPKVNFKTKVYHPNVNSQGSICLDILKEQWSPALTISKVLLSICSLLTDPNPDDPLVPEIAHVYKTDRNRYNELAKEWTRKYATL</sequence>
<keyword evidence="8" id="KW-0175">Coiled coil</keyword>
<evidence type="ECO:0000256" key="7">
    <source>
        <dbReference type="PROSITE-ProRule" id="PRU10133"/>
    </source>
</evidence>
<gene>
    <name evidence="12" type="ORF">BE221DRAFT_199091</name>
</gene>
<feature type="coiled-coil region" evidence="8">
    <location>
        <begin position="303"/>
        <end position="330"/>
    </location>
</feature>
<evidence type="ECO:0000256" key="9">
    <source>
        <dbReference type="SAM" id="MobiDB-lite"/>
    </source>
</evidence>
<feature type="domain" description="EF-hand" evidence="11">
    <location>
        <begin position="651"/>
        <end position="686"/>
    </location>
</feature>
<evidence type="ECO:0000259" key="11">
    <source>
        <dbReference type="PROSITE" id="PS50222"/>
    </source>
</evidence>
<protein>
    <submittedName>
        <fullName evidence="12">Uncharacterized protein</fullName>
    </submittedName>
</protein>
<dbReference type="GO" id="GO:0005524">
    <property type="term" value="F:ATP binding"/>
    <property type="evidence" value="ECO:0007669"/>
    <property type="project" value="UniProtKB-KW"/>
</dbReference>
<dbReference type="SUPFAM" id="SSF47473">
    <property type="entry name" value="EF-hand"/>
    <property type="match status" value="1"/>
</dbReference>
<dbReference type="PROSITE" id="PS00018">
    <property type="entry name" value="EF_HAND_1"/>
    <property type="match status" value="1"/>
</dbReference>
<evidence type="ECO:0000256" key="2">
    <source>
        <dbReference type="ARBA" id="ARBA00022741"/>
    </source>
</evidence>
<dbReference type="Gene3D" id="3.10.110.10">
    <property type="entry name" value="Ubiquitin Conjugating Enzyme"/>
    <property type="match status" value="1"/>
</dbReference>
<evidence type="ECO:0000259" key="10">
    <source>
        <dbReference type="PROSITE" id="PS50127"/>
    </source>
</evidence>
<dbReference type="InterPro" id="IPR002048">
    <property type="entry name" value="EF_hand_dom"/>
</dbReference>
<evidence type="ECO:0000313" key="12">
    <source>
        <dbReference type="EMBL" id="OUS45843.1"/>
    </source>
</evidence>
<dbReference type="eggNOG" id="KOG4441">
    <property type="taxonomic scope" value="Eukaryota"/>
</dbReference>
<dbReference type="SMART" id="SM00212">
    <property type="entry name" value="UBCc"/>
    <property type="match status" value="1"/>
</dbReference>
<feature type="active site" description="Glycyl thioester intermediate" evidence="7">
    <location>
        <position position="984"/>
    </location>
</feature>
<dbReference type="InterPro" id="IPR018247">
    <property type="entry name" value="EF_Hand_1_Ca_BS"/>
</dbReference>
<keyword evidence="4" id="KW-0106">Calcium</keyword>
<dbReference type="InterPro" id="IPR023313">
    <property type="entry name" value="UBQ-conjugating_AS"/>
</dbReference>
<dbReference type="SUPFAM" id="SSF54495">
    <property type="entry name" value="UBC-like"/>
    <property type="match status" value="1"/>
</dbReference>
<dbReference type="CDD" id="cd23792">
    <property type="entry name" value="UBCc_UBE2D"/>
    <property type="match status" value="1"/>
</dbReference>
<feature type="region of interest" description="Disordered" evidence="9">
    <location>
        <begin position="62"/>
        <end position="81"/>
    </location>
</feature>
<proteinExistence type="predicted"/>
<evidence type="ECO:0000256" key="1">
    <source>
        <dbReference type="ARBA" id="ARBA00022679"/>
    </source>
</evidence>
<evidence type="ECO:0000256" key="5">
    <source>
        <dbReference type="ARBA" id="ARBA00022840"/>
    </source>
</evidence>
<dbReference type="PROSITE" id="PS00183">
    <property type="entry name" value="UBC_1"/>
    <property type="match status" value="1"/>
</dbReference>
<comment type="pathway">
    <text evidence="6">Protein modification.</text>
</comment>
<keyword evidence="3" id="KW-0833">Ubl conjugation pathway</keyword>
<name>A0A1Y5ICQ4_OSTTA</name>
<feature type="domain" description="UBC core" evidence="10">
    <location>
        <begin position="899"/>
        <end position="1046"/>
    </location>
</feature>
<evidence type="ECO:0000256" key="4">
    <source>
        <dbReference type="ARBA" id="ARBA00022837"/>
    </source>
</evidence>
<dbReference type="Proteomes" id="UP000195557">
    <property type="component" value="Unassembled WGS sequence"/>
</dbReference>
<dbReference type="Gene3D" id="1.10.238.10">
    <property type="entry name" value="EF-hand"/>
    <property type="match status" value="1"/>
</dbReference>
<dbReference type="FunFam" id="3.10.110.10:FF:000001">
    <property type="entry name" value="Ubiquitin-conjugating enzyme 28, E2"/>
    <property type="match status" value="1"/>
</dbReference>
<dbReference type="GO" id="GO:0005509">
    <property type="term" value="F:calcium ion binding"/>
    <property type="evidence" value="ECO:0007669"/>
    <property type="project" value="InterPro"/>
</dbReference>
<evidence type="ECO:0000256" key="8">
    <source>
        <dbReference type="SAM" id="Coils"/>
    </source>
</evidence>
<keyword evidence="2" id="KW-0547">Nucleotide-binding</keyword>
<evidence type="ECO:0000256" key="3">
    <source>
        <dbReference type="ARBA" id="ARBA00022786"/>
    </source>
</evidence>
<dbReference type="InterPro" id="IPR011992">
    <property type="entry name" value="EF-hand-dom_pair"/>
</dbReference>
<keyword evidence="5" id="KW-0067">ATP-binding</keyword>
<dbReference type="AlphaFoldDB" id="A0A1Y5ICQ4"/>
<dbReference type="InterPro" id="IPR016135">
    <property type="entry name" value="UBQ-conjugating_enzyme/RWD"/>
</dbReference>
<dbReference type="EMBL" id="KZ155785">
    <property type="protein sequence ID" value="OUS45843.1"/>
    <property type="molecule type" value="Genomic_DNA"/>
</dbReference>
<dbReference type="InterPro" id="IPR000608">
    <property type="entry name" value="UBC"/>
</dbReference>
<dbReference type="PROSITE" id="PS50127">
    <property type="entry name" value="UBC_2"/>
    <property type="match status" value="1"/>
</dbReference>
<reference evidence="12" key="1">
    <citation type="submission" date="2017-04" db="EMBL/GenBank/DDBJ databases">
        <title>Population genomics of picophytoplankton unveils novel chromosome hypervariability.</title>
        <authorList>
            <consortium name="DOE Joint Genome Institute"/>
            <person name="Blanc-Mathieu R."/>
            <person name="Krasovec M."/>
            <person name="Hebrard M."/>
            <person name="Yau S."/>
            <person name="Desgranges E."/>
            <person name="Martin J."/>
            <person name="Schackwitz W."/>
            <person name="Kuo A."/>
            <person name="Salin G."/>
            <person name="Donnadieu C."/>
            <person name="Desdevises Y."/>
            <person name="Sanchez-Ferandin S."/>
            <person name="Moreau H."/>
            <person name="Rivals E."/>
            <person name="Grigoriev I.V."/>
            <person name="Grimsley N."/>
            <person name="Eyre-Walker A."/>
            <person name="Piganeau G."/>
        </authorList>
    </citation>
    <scope>NUCLEOTIDE SEQUENCE [LARGE SCALE GENOMIC DNA]</scope>
    <source>
        <strain evidence="12">RCC 1115</strain>
    </source>
</reference>
<organism evidence="12">
    <name type="scientific">Ostreococcus tauri</name>
    <name type="common">Marine green alga</name>
    <dbReference type="NCBI Taxonomy" id="70448"/>
    <lineage>
        <taxon>Eukaryota</taxon>
        <taxon>Viridiplantae</taxon>
        <taxon>Chlorophyta</taxon>
        <taxon>Mamiellophyceae</taxon>
        <taxon>Mamiellales</taxon>
        <taxon>Bathycoccaceae</taxon>
        <taxon>Ostreococcus</taxon>
    </lineage>
</organism>
<evidence type="ECO:0000256" key="6">
    <source>
        <dbReference type="ARBA" id="ARBA00043952"/>
    </source>
</evidence>